<accession>A0A0C1JLP7</accession>
<dbReference type="RefSeq" id="WP_039359062.1">
    <property type="nucleotide sequence ID" value="NZ_JSAN01000083.1"/>
</dbReference>
<dbReference type="PATRIC" id="fig|362787.3.peg.1396"/>
<dbReference type="Proteomes" id="UP000031465">
    <property type="component" value="Unassembled WGS sequence"/>
</dbReference>
<comment type="caution">
    <text evidence="2">The sequence shown here is derived from an EMBL/GenBank/DDBJ whole genome shotgun (WGS) entry which is preliminary data.</text>
</comment>
<protein>
    <submittedName>
        <fullName evidence="2">Uncharacterized protein</fullName>
    </submittedName>
</protein>
<name>A0A0C1JLP7_9BACT</name>
<evidence type="ECO:0000313" key="3">
    <source>
        <dbReference type="Proteomes" id="UP000031465"/>
    </source>
</evidence>
<proteinExistence type="predicted"/>
<organism evidence="2 3">
    <name type="scientific">Candidatus Protochlamydia amoebophila</name>
    <dbReference type="NCBI Taxonomy" id="362787"/>
    <lineage>
        <taxon>Bacteria</taxon>
        <taxon>Pseudomonadati</taxon>
        <taxon>Chlamydiota</taxon>
        <taxon>Chlamydiia</taxon>
        <taxon>Parachlamydiales</taxon>
        <taxon>Parachlamydiaceae</taxon>
        <taxon>Candidatus Protochlamydia</taxon>
    </lineage>
</organism>
<feature type="coiled-coil region" evidence="1">
    <location>
        <begin position="38"/>
        <end position="65"/>
    </location>
</feature>
<evidence type="ECO:0000256" key="1">
    <source>
        <dbReference type="SAM" id="Coils"/>
    </source>
</evidence>
<sequence length="179" mass="20623">MTQQTKMIEEDLAIRLPNHDILSTPVTLEAVVFYASESEKIKKKIDQLAAEVSQKQDRIKFVNEIIQEINNAIDPMTGKVDLRNKAEFLEKLNTAKEMGINIPMDSKTEHPKAHFNAEERERFLQNLGLSADAWDKENKQHTQKMQMYLDESNRYLTLATQAMKYEDKPKRAALAAMGR</sequence>
<evidence type="ECO:0000313" key="2">
    <source>
        <dbReference type="EMBL" id="KIC71491.1"/>
    </source>
</evidence>
<dbReference type="AlphaFoldDB" id="A0A0C1JLP7"/>
<reference evidence="2 3" key="1">
    <citation type="journal article" date="2014" name="Mol. Biol. Evol.">
        <title>Massive expansion of Ubiquitination-related gene families within the Chlamydiae.</title>
        <authorList>
            <person name="Domman D."/>
            <person name="Collingro A."/>
            <person name="Lagkouvardos I."/>
            <person name="Gehre L."/>
            <person name="Weinmaier T."/>
            <person name="Rattei T."/>
            <person name="Subtil A."/>
            <person name="Horn M."/>
        </authorList>
    </citation>
    <scope>NUCLEOTIDE SEQUENCE [LARGE SCALE GENOMIC DNA]</scope>
    <source>
        <strain evidence="2 3">EI2</strain>
    </source>
</reference>
<keyword evidence="1" id="KW-0175">Coiled coil</keyword>
<dbReference type="EMBL" id="JSAN01000083">
    <property type="protein sequence ID" value="KIC71491.1"/>
    <property type="molecule type" value="Genomic_DNA"/>
</dbReference>
<gene>
    <name evidence="2" type="ORF">DB44_DK00180</name>
</gene>